<comment type="subcellular location">
    <subcellularLocation>
        <location evidence="1">Cell inner membrane</location>
        <topology evidence="1">Multi-pass membrane protein</topology>
    </subcellularLocation>
    <subcellularLocation>
        <location evidence="11">Cell membrane</location>
        <topology evidence="11">Multi-pass membrane protein</topology>
    </subcellularLocation>
</comment>
<dbReference type="Proteomes" id="UP000029033">
    <property type="component" value="Unassembled WGS sequence"/>
</dbReference>
<feature type="transmembrane region" description="Helical" evidence="11">
    <location>
        <begin position="20"/>
        <end position="44"/>
    </location>
</feature>
<keyword evidence="10 11" id="KW-0739">Sodium transport</keyword>
<keyword evidence="4 11" id="KW-1003">Cell membrane</keyword>
<name>A0A087DH19_9BIFI</name>
<dbReference type="OrthoDB" id="9808135at2"/>
<proteinExistence type="inferred from homology"/>
<comment type="similarity">
    <text evidence="11">Belongs to the NhaA Na(+)/H(+) (TC 2.A.33) antiporter family.</text>
</comment>
<comment type="caution">
    <text evidence="12">The sequence shown here is derived from an EMBL/GenBank/DDBJ whole genome shotgun (WGS) entry which is preliminary data.</text>
</comment>
<keyword evidence="5 11" id="KW-0812">Transmembrane</keyword>
<feature type="transmembrane region" description="Helical" evidence="11">
    <location>
        <begin position="103"/>
        <end position="124"/>
    </location>
</feature>
<evidence type="ECO:0000256" key="6">
    <source>
        <dbReference type="ARBA" id="ARBA00022989"/>
    </source>
</evidence>
<evidence type="ECO:0000256" key="7">
    <source>
        <dbReference type="ARBA" id="ARBA00023053"/>
    </source>
</evidence>
<feature type="transmembrane region" description="Helical" evidence="11">
    <location>
        <begin position="64"/>
        <end position="82"/>
    </location>
</feature>
<evidence type="ECO:0000313" key="12">
    <source>
        <dbReference type="EMBL" id="KFI94819.1"/>
    </source>
</evidence>
<evidence type="ECO:0000256" key="5">
    <source>
        <dbReference type="ARBA" id="ARBA00022692"/>
    </source>
</evidence>
<dbReference type="GO" id="GO:0015385">
    <property type="term" value="F:sodium:proton antiporter activity"/>
    <property type="evidence" value="ECO:0007669"/>
    <property type="project" value="TreeGrafter"/>
</dbReference>
<keyword evidence="13" id="KW-1185">Reference proteome</keyword>
<keyword evidence="9 11" id="KW-0472">Membrane</keyword>
<dbReference type="AlphaFoldDB" id="A0A087DH19"/>
<keyword evidence="8 11" id="KW-0406">Ion transport</keyword>
<dbReference type="PANTHER" id="PTHR30341:SF0">
    <property type="entry name" value="NA(+)_H(+) ANTIPORTER NHAA"/>
    <property type="match status" value="1"/>
</dbReference>
<keyword evidence="7 11" id="KW-0915">Sodium</keyword>
<keyword evidence="6 11" id="KW-1133">Transmembrane helix</keyword>
<feature type="transmembrane region" description="Helical" evidence="11">
    <location>
        <begin position="232"/>
        <end position="264"/>
    </location>
</feature>
<organism evidence="12 13">
    <name type="scientific">Bifidobacterium scardovii</name>
    <dbReference type="NCBI Taxonomy" id="158787"/>
    <lineage>
        <taxon>Bacteria</taxon>
        <taxon>Bacillati</taxon>
        <taxon>Actinomycetota</taxon>
        <taxon>Actinomycetes</taxon>
        <taxon>Bifidobacteriales</taxon>
        <taxon>Bifidobacteriaceae</taxon>
        <taxon>Bifidobacterium</taxon>
    </lineage>
</organism>
<dbReference type="eggNOG" id="COG3004">
    <property type="taxonomic scope" value="Bacteria"/>
</dbReference>
<evidence type="ECO:0000256" key="2">
    <source>
        <dbReference type="ARBA" id="ARBA00022448"/>
    </source>
</evidence>
<evidence type="ECO:0000256" key="3">
    <source>
        <dbReference type="ARBA" id="ARBA00022449"/>
    </source>
</evidence>
<dbReference type="InterPro" id="IPR004670">
    <property type="entry name" value="NhaA"/>
</dbReference>
<evidence type="ECO:0000256" key="9">
    <source>
        <dbReference type="ARBA" id="ARBA00023136"/>
    </source>
</evidence>
<accession>A0A087DH19</accession>
<dbReference type="Pfam" id="PF06965">
    <property type="entry name" value="Na_H_antiport_1"/>
    <property type="match status" value="1"/>
</dbReference>
<comment type="catalytic activity">
    <reaction evidence="11">
        <text>Na(+)(in) + 2 H(+)(out) = Na(+)(out) + 2 H(+)(in)</text>
        <dbReference type="Rhea" id="RHEA:29251"/>
        <dbReference type="ChEBI" id="CHEBI:15378"/>
        <dbReference type="ChEBI" id="CHEBI:29101"/>
    </reaction>
</comment>
<protein>
    <recommendedName>
        <fullName evidence="11">Na(+)/H(+) antiporter NhaA</fullName>
    </recommendedName>
    <alternativeName>
        <fullName evidence="11">Sodium/proton antiporter NhaA</fullName>
    </alternativeName>
</protein>
<dbReference type="Gene3D" id="1.20.1530.10">
    <property type="entry name" value="Na+/H+ antiporter like domain"/>
    <property type="match status" value="1"/>
</dbReference>
<comment type="function">
    <text evidence="11">Na(+)/H(+) antiporter that extrudes sodium in exchange for external protons.</text>
</comment>
<sequence length="421" mass="44803">MSTTRGTWATIRRIAASDRLSGLIMLSFALAGLILANLPATAHLFETISETHIAIPHTNLDLPIGHWAQDGLLTIFFLTVGLDLKQELTTGSLANPKAAAVPMLCAVGGMLTPPILFVAVLALFSRFGPGAVGDLVLTTTGSTISFGEMAQGWAVPTATDIAFSLAVLALFAKALPGSIRAFLMTLATVDDLLAIILIAVFFSSLNAWYWFIGIAVCAAIWTVLVRMKRVPWLLVAVVGIFAWVMMFEAGIHPTLAGVLVGLLTPSREMFGETSPRAERYASKLQPFSALLALPIFALFATGVHFESLSPELMLSPVVIAIVVALVVGKPLGIMTTAWVSTHLCGLDMAKGLRVRDMFPAACACGIGFTVSFLIASLAYSNAELSAESRFGVLMASLIAATISGILLNHQSKHWAERHGER</sequence>
<gene>
    <name evidence="11" type="primary">nhaA</name>
    <name evidence="12" type="ORF">BSCA_1464</name>
</gene>
<evidence type="ECO:0000313" key="13">
    <source>
        <dbReference type="Proteomes" id="UP000029033"/>
    </source>
</evidence>
<evidence type="ECO:0000256" key="11">
    <source>
        <dbReference type="HAMAP-Rule" id="MF_01844"/>
    </source>
</evidence>
<dbReference type="GeneID" id="85166122"/>
<dbReference type="RefSeq" id="WP_033519667.1">
    <property type="nucleotide sequence ID" value="NZ_CAUPKV010000007.1"/>
</dbReference>
<feature type="transmembrane region" description="Helical" evidence="11">
    <location>
        <begin position="181"/>
        <end position="202"/>
    </location>
</feature>
<feature type="transmembrane region" description="Helical" evidence="11">
    <location>
        <begin position="390"/>
        <end position="407"/>
    </location>
</feature>
<dbReference type="PANTHER" id="PTHR30341">
    <property type="entry name" value="SODIUM ION/PROTON ANTIPORTER NHAA-RELATED"/>
    <property type="match status" value="1"/>
</dbReference>
<evidence type="ECO:0000256" key="1">
    <source>
        <dbReference type="ARBA" id="ARBA00004429"/>
    </source>
</evidence>
<dbReference type="HAMAP" id="MF_01844">
    <property type="entry name" value="NhaA"/>
    <property type="match status" value="1"/>
</dbReference>
<keyword evidence="3 11" id="KW-0050">Antiport</keyword>
<feature type="transmembrane region" description="Helical" evidence="11">
    <location>
        <begin position="358"/>
        <end position="378"/>
    </location>
</feature>
<dbReference type="EMBL" id="JGZO01000005">
    <property type="protein sequence ID" value="KFI94819.1"/>
    <property type="molecule type" value="Genomic_DNA"/>
</dbReference>
<dbReference type="InterPro" id="IPR023171">
    <property type="entry name" value="Na/H_antiporter_dom_sf"/>
</dbReference>
<dbReference type="GO" id="GO:0006885">
    <property type="term" value="P:regulation of pH"/>
    <property type="evidence" value="ECO:0007669"/>
    <property type="project" value="InterPro"/>
</dbReference>
<evidence type="ECO:0000256" key="10">
    <source>
        <dbReference type="ARBA" id="ARBA00023201"/>
    </source>
</evidence>
<evidence type="ECO:0000256" key="8">
    <source>
        <dbReference type="ARBA" id="ARBA00023065"/>
    </source>
</evidence>
<reference evidence="12 13" key="1">
    <citation type="submission" date="2014-03" db="EMBL/GenBank/DDBJ databases">
        <title>Genomics of Bifidobacteria.</title>
        <authorList>
            <person name="Ventura M."/>
            <person name="Milani C."/>
            <person name="Lugli G.A."/>
        </authorList>
    </citation>
    <scope>NUCLEOTIDE SEQUENCE [LARGE SCALE GENOMIC DNA]</scope>
    <source>
        <strain evidence="12 13">LMG 21589</strain>
    </source>
</reference>
<feature type="transmembrane region" description="Helical" evidence="11">
    <location>
        <begin position="208"/>
        <end position="225"/>
    </location>
</feature>
<dbReference type="STRING" id="158787.BSCA_1464"/>
<feature type="transmembrane region" description="Helical" evidence="11">
    <location>
        <begin position="153"/>
        <end position="172"/>
    </location>
</feature>
<feature type="transmembrane region" description="Helical" evidence="11">
    <location>
        <begin position="317"/>
        <end position="338"/>
    </location>
</feature>
<dbReference type="GO" id="GO:0005886">
    <property type="term" value="C:plasma membrane"/>
    <property type="evidence" value="ECO:0007669"/>
    <property type="project" value="UniProtKB-SubCell"/>
</dbReference>
<evidence type="ECO:0000256" key="4">
    <source>
        <dbReference type="ARBA" id="ARBA00022475"/>
    </source>
</evidence>
<keyword evidence="2 11" id="KW-0813">Transport</keyword>